<dbReference type="Gene3D" id="2.30.110.40">
    <property type="entry name" value="Phage tail tube protein"/>
    <property type="match status" value="1"/>
</dbReference>
<organism evidence="1 2">
    <name type="scientific">Fusobacterium mortiferum ATCC 9817</name>
    <dbReference type="NCBI Taxonomy" id="469616"/>
    <lineage>
        <taxon>Bacteria</taxon>
        <taxon>Fusobacteriati</taxon>
        <taxon>Fusobacteriota</taxon>
        <taxon>Fusobacteriia</taxon>
        <taxon>Fusobacteriales</taxon>
        <taxon>Fusobacteriaceae</taxon>
        <taxon>Fusobacterium</taxon>
    </lineage>
</organism>
<evidence type="ECO:0008006" key="3">
    <source>
        <dbReference type="Google" id="ProtNLM"/>
    </source>
</evidence>
<dbReference type="SUPFAM" id="SSF69279">
    <property type="entry name" value="Phage tail proteins"/>
    <property type="match status" value="1"/>
</dbReference>
<dbReference type="InterPro" id="IPR038628">
    <property type="entry name" value="XkdM-like_sf"/>
</dbReference>
<gene>
    <name evidence="1" type="ORF">C4N19_08845</name>
</gene>
<dbReference type="GeneID" id="62763633"/>
<proteinExistence type="predicted"/>
<dbReference type="InterPro" id="IPR018989">
    <property type="entry name" value="DUF2001"/>
</dbReference>
<sequence>MAGDFNFKPSDVVSGSFGKVYRNGRCIAELSEFTGKLSLESKDVLLSNGETGKKNTAVSFEITVKVQKVFSYELELLKNIKDGKLNNYCDINVELDDPEALGAEAIAVANCLPTGDIDILSFTKGELTEREFTFSAQPSNIDILESIADI</sequence>
<dbReference type="Proteomes" id="UP000240258">
    <property type="component" value="Chromosome"/>
</dbReference>
<keyword evidence="2" id="KW-1185">Reference proteome</keyword>
<evidence type="ECO:0000313" key="1">
    <source>
        <dbReference type="EMBL" id="AVQ19196.1"/>
    </source>
</evidence>
<evidence type="ECO:0000313" key="2">
    <source>
        <dbReference type="Proteomes" id="UP000240258"/>
    </source>
</evidence>
<reference evidence="2" key="1">
    <citation type="journal article" date="2018" name="MSphere">
        <title>Fusobacterium Genomics Using MinION and Illumina Sequencing Enables Genome Completion and Correction.</title>
        <authorList>
            <person name="Todd S.M."/>
            <person name="Settlage R.E."/>
            <person name="Lahmers K.K."/>
            <person name="Slade D.J."/>
        </authorList>
    </citation>
    <scope>NUCLEOTIDE SEQUENCE [LARGE SCALE GENOMIC DNA]</scope>
    <source>
        <strain evidence="2">ATCC 9817</strain>
    </source>
</reference>
<name>A0ABN5JA74_FUSMR</name>
<protein>
    <recommendedName>
        <fullName evidence="3">Core tail protein</fullName>
    </recommendedName>
</protein>
<dbReference type="RefSeq" id="WP_005885698.1">
    <property type="nucleotide sequence ID" value="NZ_CP028102.1"/>
</dbReference>
<accession>A0ABN5JA74</accession>
<dbReference type="EMBL" id="CP028102">
    <property type="protein sequence ID" value="AVQ19196.1"/>
    <property type="molecule type" value="Genomic_DNA"/>
</dbReference>
<dbReference type="Pfam" id="PF09393">
    <property type="entry name" value="DUF2001"/>
    <property type="match status" value="1"/>
</dbReference>